<dbReference type="EMBL" id="JBHMEA010000024">
    <property type="protein sequence ID" value="MFB9231594.1"/>
    <property type="molecule type" value="Genomic_DNA"/>
</dbReference>
<keyword evidence="2" id="KW-1185">Reference proteome</keyword>
<sequence length="221" mass="25558">MVLDFIEVDDAIKKRDLEQIELLLKDDIFLKAIGINAQQMEKPEYFSVLTDVKKAHEMMTSQEIWDLPEPWPFQYFVGVVEDEAGRLKYENGLVNEERLRLGRVFRSKFDDFSRNFFEIVSDSFRRNEVRSFLASTLEGVVVDEQNFQEIINVFFNEIHNYISRIIEGICYAGMDQSPLFKQMYKAFLTGGIPCGWIGPLPEDGGEPSECLQILHFGGALH</sequence>
<comment type="caution">
    <text evidence="1">The sequence shown here is derived from an EMBL/GenBank/DDBJ whole genome shotgun (WGS) entry which is preliminary data.</text>
</comment>
<dbReference type="Proteomes" id="UP001589683">
    <property type="component" value="Unassembled WGS sequence"/>
</dbReference>
<evidence type="ECO:0000313" key="1">
    <source>
        <dbReference type="EMBL" id="MFB9231594.1"/>
    </source>
</evidence>
<organism evidence="1 2">
    <name type="scientific">Pseudohalocynthiibacter aestuariivivens</name>
    <dbReference type="NCBI Taxonomy" id="1591409"/>
    <lineage>
        <taxon>Bacteria</taxon>
        <taxon>Pseudomonadati</taxon>
        <taxon>Pseudomonadota</taxon>
        <taxon>Alphaproteobacteria</taxon>
        <taxon>Rhodobacterales</taxon>
        <taxon>Paracoccaceae</taxon>
        <taxon>Pseudohalocynthiibacter</taxon>
    </lineage>
</organism>
<accession>A0ABV5JE04</accession>
<evidence type="ECO:0000313" key="2">
    <source>
        <dbReference type="Proteomes" id="UP001589683"/>
    </source>
</evidence>
<dbReference type="RefSeq" id="WP_213890202.1">
    <property type="nucleotide sequence ID" value="NZ_JAGFNU010000009.1"/>
</dbReference>
<protein>
    <submittedName>
        <fullName evidence="1">Uncharacterized protein</fullName>
    </submittedName>
</protein>
<reference evidence="1 2" key="1">
    <citation type="submission" date="2024-09" db="EMBL/GenBank/DDBJ databases">
        <authorList>
            <person name="Sun Q."/>
            <person name="Mori K."/>
        </authorList>
    </citation>
    <scope>NUCLEOTIDE SEQUENCE [LARGE SCALE GENOMIC DNA]</scope>
    <source>
        <strain evidence="1 2">CECT 8726</strain>
    </source>
</reference>
<gene>
    <name evidence="1" type="ORF">ACFFUT_07325</name>
</gene>
<proteinExistence type="predicted"/>
<name>A0ABV5JE04_9RHOB</name>